<keyword evidence="5 8" id="KW-1133">Transmembrane helix</keyword>
<evidence type="ECO:0000256" key="3">
    <source>
        <dbReference type="ARBA" id="ARBA00022475"/>
    </source>
</evidence>
<evidence type="ECO:0000256" key="8">
    <source>
        <dbReference type="SAM" id="Phobius"/>
    </source>
</evidence>
<dbReference type="Gene3D" id="1.20.1640.10">
    <property type="entry name" value="Multidrug efflux transporter AcrB transmembrane domain"/>
    <property type="match status" value="2"/>
</dbReference>
<feature type="transmembrane region" description="Helical" evidence="8">
    <location>
        <begin position="635"/>
        <end position="655"/>
    </location>
</feature>
<dbReference type="Pfam" id="PF03176">
    <property type="entry name" value="MMPL"/>
    <property type="match status" value="2"/>
</dbReference>
<accession>A0ABT8EWJ7</accession>
<reference evidence="10" key="1">
    <citation type="submission" date="2023-06" db="EMBL/GenBank/DDBJ databases">
        <title>Draft genome sequence of Nocardioides sp. SOB72.</title>
        <authorList>
            <person name="Zhang G."/>
        </authorList>
    </citation>
    <scope>NUCLEOTIDE SEQUENCE</scope>
    <source>
        <strain evidence="10">SOB72</strain>
    </source>
</reference>
<gene>
    <name evidence="10" type="ORF">QWY29_13890</name>
</gene>
<feature type="compositionally biased region" description="Gly residues" evidence="7">
    <location>
        <begin position="716"/>
        <end position="728"/>
    </location>
</feature>
<evidence type="ECO:0000256" key="4">
    <source>
        <dbReference type="ARBA" id="ARBA00022692"/>
    </source>
</evidence>
<feature type="transmembrane region" description="Helical" evidence="8">
    <location>
        <begin position="593"/>
        <end position="614"/>
    </location>
</feature>
<feature type="domain" description="SSD" evidence="9">
    <location>
        <begin position="552"/>
        <end position="690"/>
    </location>
</feature>
<sequence length="738" mass="76828">MFSALGRLASRRPWFVIAAWVVLAVAVVSLAPTLETTQEESEFLPDHYESIKAVELQEEKFPGATTPAALLLFERDGGGKLTAEDQAAAGAIAEELGPRLGEETFVPQVVVVGPDGEPNVSEDGELLLGVIGLAEDSTGFDPTAFEDAEEMRADLAELADGTGLEVTTTGSVPQGLDSQESGERALAIVGIATVVLIVALLAIIFRSVIICLMPIVVVTIVSMVATGLIGWANEAFDLKADSSIETILVVVLYGIGTDYILFFLFRYRERLRQGADTRAAVVHALERAGEAIASAGGAVIVAFLALLLSSLGVFKAIGPALAIAVAVTLVAALTLVPAVVTVLGRALFWPSKKWREEPEAARFARAGTSLGRRPGTFAAGSGAALAVLAVFALGFNPSFDFNSSLPDDVESTQALETFQDHFAAGASEPVPVLLAASDGALDEAALEQFRTGLEDAEGVAQVYPGTPSEDGTAAQFMMVLDNDPVSDEALQDVKGPIRDRAHEVAPEGTEAFVGGTPGIFADLQDAMVRDYKVVFPVAALVIMLILALLLRSLVAPLYLMAAVGLSFAATLGATVIVFQHIGGESGLIFMLPIYIYLFVTALGTDYNILMIARLREEAREGKDPRAAAAEALKHAGPTIAAAGVILAGTFASLMLSGNSLMMSMGFALSFGIIIAAFVMAMFFTPALTALIGHAAWWPGHGDERKSGSGHRPYGGHDAGSGAGSGGATDPGAEVSAGA</sequence>
<keyword evidence="3" id="KW-1003">Cell membrane</keyword>
<keyword evidence="11" id="KW-1185">Reference proteome</keyword>
<dbReference type="InterPro" id="IPR000731">
    <property type="entry name" value="SSD"/>
</dbReference>
<evidence type="ECO:0000256" key="5">
    <source>
        <dbReference type="ARBA" id="ARBA00022989"/>
    </source>
</evidence>
<dbReference type="EMBL" id="JAUHJR010000005">
    <property type="protein sequence ID" value="MDN4162454.1"/>
    <property type="molecule type" value="Genomic_DNA"/>
</dbReference>
<evidence type="ECO:0000256" key="1">
    <source>
        <dbReference type="ARBA" id="ARBA00004651"/>
    </source>
</evidence>
<feature type="transmembrane region" description="Helical" evidence="8">
    <location>
        <begin position="661"/>
        <end position="683"/>
    </location>
</feature>
<dbReference type="PANTHER" id="PTHR33406:SF6">
    <property type="entry name" value="MEMBRANE PROTEIN YDGH-RELATED"/>
    <property type="match status" value="1"/>
</dbReference>
<dbReference type="InterPro" id="IPR004869">
    <property type="entry name" value="MMPL_dom"/>
</dbReference>
<dbReference type="InterPro" id="IPR050545">
    <property type="entry name" value="Mycobact_MmpL"/>
</dbReference>
<keyword evidence="4 8" id="KW-0812">Transmembrane</keyword>
<name>A0ABT8EWJ7_9ACTN</name>
<dbReference type="SUPFAM" id="SSF82866">
    <property type="entry name" value="Multidrug efflux transporter AcrB transmembrane domain"/>
    <property type="match status" value="2"/>
</dbReference>
<feature type="transmembrane region" description="Helical" evidence="8">
    <location>
        <begin position="244"/>
        <end position="265"/>
    </location>
</feature>
<feature type="transmembrane region" description="Helical" evidence="8">
    <location>
        <begin position="533"/>
        <end position="550"/>
    </location>
</feature>
<feature type="transmembrane region" description="Helical" evidence="8">
    <location>
        <begin position="212"/>
        <end position="232"/>
    </location>
</feature>
<organism evidence="10 11">
    <name type="scientific">Nocardioides abyssi</name>
    <dbReference type="NCBI Taxonomy" id="3058370"/>
    <lineage>
        <taxon>Bacteria</taxon>
        <taxon>Bacillati</taxon>
        <taxon>Actinomycetota</taxon>
        <taxon>Actinomycetes</taxon>
        <taxon>Propionibacteriales</taxon>
        <taxon>Nocardioidaceae</taxon>
        <taxon>Nocardioides</taxon>
    </lineage>
</organism>
<dbReference type="RefSeq" id="WP_300961619.1">
    <property type="nucleotide sequence ID" value="NZ_JAUHJR010000005.1"/>
</dbReference>
<feature type="domain" description="SSD" evidence="9">
    <location>
        <begin position="215"/>
        <end position="342"/>
    </location>
</feature>
<feature type="transmembrane region" description="Helical" evidence="8">
    <location>
        <begin position="557"/>
        <end position="581"/>
    </location>
</feature>
<keyword evidence="6 8" id="KW-0472">Membrane</keyword>
<evidence type="ECO:0000259" key="9">
    <source>
        <dbReference type="PROSITE" id="PS50156"/>
    </source>
</evidence>
<evidence type="ECO:0000313" key="10">
    <source>
        <dbReference type="EMBL" id="MDN4162454.1"/>
    </source>
</evidence>
<evidence type="ECO:0000256" key="7">
    <source>
        <dbReference type="SAM" id="MobiDB-lite"/>
    </source>
</evidence>
<feature type="transmembrane region" description="Helical" evidence="8">
    <location>
        <begin position="291"/>
        <end position="314"/>
    </location>
</feature>
<feature type="transmembrane region" description="Helical" evidence="8">
    <location>
        <begin position="185"/>
        <end position="205"/>
    </location>
</feature>
<dbReference type="PROSITE" id="PS50156">
    <property type="entry name" value="SSD"/>
    <property type="match status" value="2"/>
</dbReference>
<feature type="transmembrane region" description="Helical" evidence="8">
    <location>
        <begin position="320"/>
        <end position="348"/>
    </location>
</feature>
<comment type="similarity">
    <text evidence="2">Belongs to the resistance-nodulation-cell division (RND) (TC 2.A.6) family. MmpL subfamily.</text>
</comment>
<feature type="transmembrane region" description="Helical" evidence="8">
    <location>
        <begin position="375"/>
        <end position="395"/>
    </location>
</feature>
<dbReference type="PANTHER" id="PTHR33406">
    <property type="entry name" value="MEMBRANE PROTEIN MJ1562-RELATED"/>
    <property type="match status" value="1"/>
</dbReference>
<protein>
    <submittedName>
        <fullName evidence="10">MMPL family transporter</fullName>
    </submittedName>
</protein>
<dbReference type="Proteomes" id="UP001168537">
    <property type="component" value="Unassembled WGS sequence"/>
</dbReference>
<proteinExistence type="inferred from homology"/>
<evidence type="ECO:0000256" key="2">
    <source>
        <dbReference type="ARBA" id="ARBA00010157"/>
    </source>
</evidence>
<feature type="region of interest" description="Disordered" evidence="7">
    <location>
        <begin position="702"/>
        <end position="738"/>
    </location>
</feature>
<evidence type="ECO:0000256" key="6">
    <source>
        <dbReference type="ARBA" id="ARBA00023136"/>
    </source>
</evidence>
<evidence type="ECO:0000313" key="11">
    <source>
        <dbReference type="Proteomes" id="UP001168537"/>
    </source>
</evidence>
<comment type="subcellular location">
    <subcellularLocation>
        <location evidence="1">Cell membrane</location>
        <topology evidence="1">Multi-pass membrane protein</topology>
    </subcellularLocation>
</comment>
<comment type="caution">
    <text evidence="10">The sequence shown here is derived from an EMBL/GenBank/DDBJ whole genome shotgun (WGS) entry which is preliminary data.</text>
</comment>